<dbReference type="KEGG" id="pdl:Pyrde_0702"/>
<name>A0A0P0N3S5_9CREN</name>
<protein>
    <submittedName>
        <fullName evidence="2">Uncharacterized protein</fullName>
    </submittedName>
</protein>
<evidence type="ECO:0000256" key="1">
    <source>
        <dbReference type="SAM" id="Phobius"/>
    </source>
</evidence>
<dbReference type="EMBL" id="CP013011">
    <property type="protein sequence ID" value="ALL00752.1"/>
    <property type="molecule type" value="Genomic_DNA"/>
</dbReference>
<evidence type="ECO:0000313" key="3">
    <source>
        <dbReference type="Proteomes" id="UP000058613"/>
    </source>
</evidence>
<evidence type="ECO:0000313" key="2">
    <source>
        <dbReference type="EMBL" id="ALL00752.1"/>
    </source>
</evidence>
<dbReference type="AlphaFoldDB" id="A0A0P0N3S5"/>
<reference evidence="2 3" key="1">
    <citation type="submission" date="2015-10" db="EMBL/GenBank/DDBJ databases">
        <title>Complete genome sequence of hyperthermophilic archaeon Pyrodictium delaneyi Su06.</title>
        <authorList>
            <person name="Jung J.-H."/>
            <person name="Lin J."/>
            <person name="Holden J.F."/>
            <person name="Park C.-S."/>
        </authorList>
    </citation>
    <scope>NUCLEOTIDE SEQUENCE [LARGE SCALE GENOMIC DNA]</scope>
    <source>
        <strain evidence="2 3">Su06</strain>
    </source>
</reference>
<dbReference type="STRING" id="1273541.Pyrde_0702"/>
<proteinExistence type="predicted"/>
<keyword evidence="1" id="KW-1133">Transmembrane helix</keyword>
<accession>A0A0P0N3S5</accession>
<keyword evidence="1" id="KW-0812">Transmembrane</keyword>
<organism evidence="2 3">
    <name type="scientific">Pyrodictium delaneyi</name>
    <dbReference type="NCBI Taxonomy" id="1273541"/>
    <lineage>
        <taxon>Archaea</taxon>
        <taxon>Thermoproteota</taxon>
        <taxon>Thermoprotei</taxon>
        <taxon>Desulfurococcales</taxon>
        <taxon>Pyrodictiaceae</taxon>
        <taxon>Pyrodictium</taxon>
    </lineage>
</organism>
<sequence>MVDYAGLLARILGVFERLGFRDPYEAWLCVEHRCRCPGGVDLGLARRAVWLYVEAVEVFEGRDVVEEWEDRYMEEAGRRLRGECEERVVVLPSWVLLVPGLVVLAVLLALLAL</sequence>
<dbReference type="Proteomes" id="UP000058613">
    <property type="component" value="Chromosome"/>
</dbReference>
<feature type="transmembrane region" description="Helical" evidence="1">
    <location>
        <begin position="88"/>
        <end position="112"/>
    </location>
</feature>
<gene>
    <name evidence="2" type="ORF">Pyrde_0702</name>
</gene>
<keyword evidence="1" id="KW-0472">Membrane</keyword>